<dbReference type="AlphaFoldDB" id="A0A812REF9"/>
<feature type="region of interest" description="Disordered" evidence="1">
    <location>
        <begin position="550"/>
        <end position="573"/>
    </location>
</feature>
<evidence type="ECO:0000313" key="3">
    <source>
        <dbReference type="EMBL" id="CAE7435418.1"/>
    </source>
</evidence>
<gene>
    <name evidence="3" type="ORF">SNEC2469_LOCUS11959</name>
</gene>
<dbReference type="EMBL" id="CAJNJA010018953">
    <property type="protein sequence ID" value="CAE7435418.1"/>
    <property type="molecule type" value="Genomic_DNA"/>
</dbReference>
<feature type="region of interest" description="Disordered" evidence="1">
    <location>
        <begin position="287"/>
        <end position="335"/>
    </location>
</feature>
<comment type="caution">
    <text evidence="3">The sequence shown here is derived from an EMBL/GenBank/DDBJ whole genome shotgun (WGS) entry which is preliminary data.</text>
</comment>
<feature type="compositionally biased region" description="Basic and acidic residues" evidence="1">
    <location>
        <begin position="287"/>
        <end position="314"/>
    </location>
</feature>
<evidence type="ECO:0000256" key="1">
    <source>
        <dbReference type="SAM" id="MobiDB-lite"/>
    </source>
</evidence>
<organism evidence="3 4">
    <name type="scientific">Symbiodinium necroappetens</name>
    <dbReference type="NCBI Taxonomy" id="1628268"/>
    <lineage>
        <taxon>Eukaryota</taxon>
        <taxon>Sar</taxon>
        <taxon>Alveolata</taxon>
        <taxon>Dinophyceae</taxon>
        <taxon>Suessiales</taxon>
        <taxon>Symbiodiniaceae</taxon>
        <taxon>Symbiodinium</taxon>
    </lineage>
</organism>
<evidence type="ECO:0008006" key="5">
    <source>
        <dbReference type="Google" id="ProtNLM"/>
    </source>
</evidence>
<keyword evidence="4" id="KW-1185">Reference proteome</keyword>
<feature type="transmembrane region" description="Helical" evidence="2">
    <location>
        <begin position="521"/>
        <end position="542"/>
    </location>
</feature>
<keyword evidence="2" id="KW-0812">Transmembrane</keyword>
<accession>A0A812REF9</accession>
<dbReference type="Proteomes" id="UP000601435">
    <property type="component" value="Unassembled WGS sequence"/>
</dbReference>
<feature type="transmembrane region" description="Helical" evidence="2">
    <location>
        <begin position="444"/>
        <end position="468"/>
    </location>
</feature>
<proteinExistence type="predicted"/>
<name>A0A812REF9_9DINO</name>
<feature type="transmembrane region" description="Helical" evidence="2">
    <location>
        <begin position="408"/>
        <end position="432"/>
    </location>
</feature>
<evidence type="ECO:0000313" key="4">
    <source>
        <dbReference type="Proteomes" id="UP000601435"/>
    </source>
</evidence>
<keyword evidence="2" id="KW-0472">Membrane</keyword>
<keyword evidence="2" id="KW-1133">Transmembrane helix</keyword>
<sequence>MEPYSYTRPCLCTSASEDLQCETGLGQTCDAGKELWDCFQTGQMCQPQTTCHATLANDQSSAEYCAAIRDQVACDTDVACHYQENTDLVHTFACMAIAGHESYSFGCRKLSRSECIAQTFCTWSLQSLQGSRCLGNGDWLGCEPLHEAIPRDKCDFPDNSSCATEASICGWKGYCSCSVDYVGDNCSQPVVEFQVDDACLVLVDADDDQRSRDQDLCRGLVYVASSADQDRCLNRQGCLRWQQARMTVSTLRDCEVADIVVDAMLTIFFWFLVKKWWSGAAHEGKTDAAKKVNDKEGAADIERDKEREGKEEGAGRLAVTTDKKREGKEELAADGKSDQDKASVFTRKSSCITTTISFTVDILLQAGEVTAVEDAGEAVTELRAAGCFHPHGDAFATLVILDDVVGTILSFGLFNFVLACLGGLAFVIHTILEHERSGWRREVLSKLLLVGSSLAAVGELGLGVVNYWSNTKHLVDQLETLEKAALGLSTEEGQMCAVRGTPGTGNGVEETTHIGIPWNPWLLTLPPFLVFVSYVSLFLFIFCRSQNTQVGSDIEDDPSALDEGGRGNSEPPAVEVGKPAMLSVLPELPGQLPAPLHEHGTAMLVIQKDAKRGEKQRNSEASEEGILSIGASDVVHIQNGILMASKRLSQARFEIADAKTFPKLPPGVTPLSRVLRLLPHERRFQEPVMLLLPITGGIGVEAAKLWRSKPSGEWEVTKDVPTKVFKEVSLLRFWLEHFCYAFAGVVKDETSVSPPPRSLWSMRCPWSMRCYCLRRLRGMWPPWPPAEDVECGKWFLDVPPEGLYVEVYSPENTLIAGGPVGQEDFPLISYAQLQQVAAAIAGVEEDTPLLFKDERTHLMVSGRFNDKEMVDYIKAVRDILTQKGVPIFMVDTQGPGDAFGSQTLQGLYTAKALLAFCGTNYGQRTGARYETYVELRYAHDNNLDIIPIQLCHTFPPRPPDLEGRMQNHVVLQRDVMRIMDKDMNESERVADEILEAWTSRLQHLRVYVKPY</sequence>
<protein>
    <recommendedName>
        <fullName evidence="5">EGF-like domain-containing protein</fullName>
    </recommendedName>
</protein>
<evidence type="ECO:0000256" key="2">
    <source>
        <dbReference type="SAM" id="Phobius"/>
    </source>
</evidence>
<reference evidence="3" key="1">
    <citation type="submission" date="2021-02" db="EMBL/GenBank/DDBJ databases">
        <authorList>
            <person name="Dougan E. K."/>
            <person name="Rhodes N."/>
            <person name="Thang M."/>
            <person name="Chan C."/>
        </authorList>
    </citation>
    <scope>NUCLEOTIDE SEQUENCE</scope>
</reference>
<feature type="compositionally biased region" description="Basic and acidic residues" evidence="1">
    <location>
        <begin position="321"/>
        <end position="335"/>
    </location>
</feature>